<dbReference type="InterPro" id="IPR036388">
    <property type="entry name" value="WH-like_DNA-bd_sf"/>
</dbReference>
<dbReference type="SUPFAM" id="SSF52540">
    <property type="entry name" value="P-loop containing nucleoside triphosphate hydrolases"/>
    <property type="match status" value="1"/>
</dbReference>
<dbReference type="GO" id="GO:0005737">
    <property type="term" value="C:cytoplasm"/>
    <property type="evidence" value="ECO:0007669"/>
    <property type="project" value="TreeGrafter"/>
</dbReference>
<dbReference type="PANTHER" id="PTHR16305:SF28">
    <property type="entry name" value="GUANYLATE CYCLASE DOMAIN-CONTAINING PROTEIN"/>
    <property type="match status" value="1"/>
</dbReference>
<evidence type="ECO:0000256" key="1">
    <source>
        <dbReference type="ARBA" id="ARBA00022741"/>
    </source>
</evidence>
<feature type="domain" description="HTH luxR-type" evidence="3">
    <location>
        <begin position="833"/>
        <end position="898"/>
    </location>
</feature>
<dbReference type="PROSITE" id="PS00622">
    <property type="entry name" value="HTH_LUXR_1"/>
    <property type="match status" value="1"/>
</dbReference>
<dbReference type="EMBL" id="AP018165">
    <property type="protein sequence ID" value="BAX99367.1"/>
    <property type="molecule type" value="Genomic_DNA"/>
</dbReference>
<evidence type="ECO:0000256" key="2">
    <source>
        <dbReference type="ARBA" id="ARBA00022840"/>
    </source>
</evidence>
<name>A0A1Z4F2E7_9MYCO</name>
<dbReference type="InterPro" id="IPR049945">
    <property type="entry name" value="AAA_22"/>
</dbReference>
<organism evidence="4 5">
    <name type="scientific">[Mycobacterium] stephanolepidis</name>
    <dbReference type="NCBI Taxonomy" id="1520670"/>
    <lineage>
        <taxon>Bacteria</taxon>
        <taxon>Bacillati</taxon>
        <taxon>Actinomycetota</taxon>
        <taxon>Actinomycetes</taxon>
        <taxon>Mycobacteriales</taxon>
        <taxon>Mycobacteriaceae</taxon>
        <taxon>Mycobacteroides</taxon>
    </lineage>
</organism>
<dbReference type="Pfam" id="PF00196">
    <property type="entry name" value="GerE"/>
    <property type="match status" value="1"/>
</dbReference>
<accession>A0A1Z4F2E7</accession>
<dbReference type="Pfam" id="PF13401">
    <property type="entry name" value="AAA_22"/>
    <property type="match status" value="1"/>
</dbReference>
<dbReference type="PRINTS" id="PR00038">
    <property type="entry name" value="HTHLUXR"/>
</dbReference>
<dbReference type="Gene3D" id="1.10.10.10">
    <property type="entry name" value="Winged helix-like DNA-binding domain superfamily/Winged helix DNA-binding domain"/>
    <property type="match status" value="1"/>
</dbReference>
<dbReference type="Gene3D" id="3.40.50.300">
    <property type="entry name" value="P-loop containing nucleotide triphosphate hydrolases"/>
    <property type="match status" value="1"/>
</dbReference>
<dbReference type="InterPro" id="IPR000792">
    <property type="entry name" value="Tscrpt_reg_LuxR_C"/>
</dbReference>
<sequence>MVAMTRAITTPAALEKPSPGLAHANRRRDLDSFSMSGSWQLLDRPNEFEAVRATLSDSLSCGVVLVGSAGVGKTTLARTVTDSLECQVRWVACTESSRSIPLGVFAHWIQTTGSRDPAALIAAARESIVATPHPIIGIDDAHLLDDLSATLLHQIAVGHASRLVATVRSGEPVPDAVTALWKDDYLRRFELEAFTKQQSVALVESVLGGALEGLSADVMWESSGGNPLFLRHLVEGAVEAGSLTAVNGVWQLRGNTIVPSGLAALLGDRLEQLDGDVLNVLKLLSLCEPLNLDTLCEIAGGDALDGAELSGFVRVEADGRRNNVRFSHPMLGEVIRRRVGTASARRLRGQLVRALRERDIDSAARRIRLAQLSVDSDETTDPALLVSAAKDAVYLSNLPVGEHLARCAVERDGGLRAAEVLSRALLWQGRPEEAEQVLAEFDPDQLDELSLVLWGLPLVSIAFWSMGDVRRARELMALLRERVQHPALKLVVDATGAALAVHENHFDDGLAAATLVLSDPEAPRQAVEFAAFGIGLALPVAGRGDEFEPIAARCRAQKRSTDGMIAVMVRYCDVLALVYTGQLRLADRRVTEYTEFSSAGQFLAWAIARIMAGLVAVHRGAFPTAISSIEQALAALNAEKPLPWQLPARLLLARAYAALGKVEDAERVLTESGEHSGQFVALHDPQLLIAKSWLAAARGADRSAVDIARRAADAAHTAGQYAVEAEALHHAARFGDRTVGRRLASLVPRVHGPLVQLYARHAVAVGASDAEALDVVSGEFENAGLLLSAADAAAQAVALRGRDGDRSKSAESAARALRIAGQCGGAATPAIRAAARPLPVTAREREIAALIGEGLCNREIAERLTLSVRTIEGHIYRACIKLDVADRDQLAKIVWSDLANPQE</sequence>
<dbReference type="SMART" id="SM00421">
    <property type="entry name" value="HTH_LUXR"/>
    <property type="match status" value="1"/>
</dbReference>
<proteinExistence type="predicted"/>
<reference evidence="4 5" key="2">
    <citation type="journal article" date="2017" name="Int. J. Syst. Evol. Microbiol.">
        <title>Mycobacterium stephanolepidis sp. nov., a rapidly growing species related to Mycobacterium chelonae, isolated from marine teleost fish, Stephanolepis cirrhifer.</title>
        <authorList>
            <person name="Fukano H."/>
            <person name="Wada S."/>
            <person name="Kurata O."/>
            <person name="Katayama K."/>
            <person name="Fujiwara N."/>
            <person name="Hoshino Y."/>
        </authorList>
    </citation>
    <scope>NUCLEOTIDE SEQUENCE [LARGE SCALE GENOMIC DNA]</scope>
    <source>
        <strain evidence="4 5">NJB0901</strain>
    </source>
</reference>
<dbReference type="InterPro" id="IPR027417">
    <property type="entry name" value="P-loop_NTPase"/>
</dbReference>
<dbReference type="GO" id="GO:0005524">
    <property type="term" value="F:ATP binding"/>
    <property type="evidence" value="ECO:0007669"/>
    <property type="project" value="UniProtKB-KW"/>
</dbReference>
<dbReference type="SUPFAM" id="SSF48452">
    <property type="entry name" value="TPR-like"/>
    <property type="match status" value="1"/>
</dbReference>
<dbReference type="AlphaFoldDB" id="A0A1Z4F2E7"/>
<dbReference type="PROSITE" id="PS50043">
    <property type="entry name" value="HTH_LUXR_2"/>
    <property type="match status" value="1"/>
</dbReference>
<reference evidence="5" key="1">
    <citation type="journal article" date="2017" name="Genome Announc.">
        <title>Complete Genome Sequence of Mycobacterium stephanolepidis.</title>
        <authorList>
            <person name="Fukano H."/>
            <person name="Yoshida M."/>
            <person name="Katayama Y."/>
            <person name="Omatsu T."/>
            <person name="Mizutani T."/>
            <person name="Kurata O."/>
            <person name="Wada S."/>
            <person name="Hoshino Y."/>
        </authorList>
    </citation>
    <scope>NUCLEOTIDE SEQUENCE [LARGE SCALE GENOMIC DNA]</scope>
    <source>
        <strain evidence="5">NJB0901</strain>
    </source>
</reference>
<dbReference type="GO" id="GO:0016887">
    <property type="term" value="F:ATP hydrolysis activity"/>
    <property type="evidence" value="ECO:0007669"/>
    <property type="project" value="InterPro"/>
</dbReference>
<protein>
    <submittedName>
        <fullName evidence="4">Putative regulatory protein, LuxR</fullName>
    </submittedName>
</protein>
<dbReference type="SMART" id="SM00382">
    <property type="entry name" value="AAA"/>
    <property type="match status" value="1"/>
</dbReference>
<dbReference type="GO" id="GO:0006355">
    <property type="term" value="P:regulation of DNA-templated transcription"/>
    <property type="evidence" value="ECO:0007669"/>
    <property type="project" value="InterPro"/>
</dbReference>
<keyword evidence="1" id="KW-0547">Nucleotide-binding</keyword>
<dbReference type="PANTHER" id="PTHR16305">
    <property type="entry name" value="TESTICULAR SOLUBLE ADENYLYL CYCLASE"/>
    <property type="match status" value="1"/>
</dbReference>
<keyword evidence="2" id="KW-0067">ATP-binding</keyword>
<evidence type="ECO:0000313" key="5">
    <source>
        <dbReference type="Proteomes" id="UP000217954"/>
    </source>
</evidence>
<evidence type="ECO:0000259" key="3">
    <source>
        <dbReference type="PROSITE" id="PS50043"/>
    </source>
</evidence>
<dbReference type="GO" id="GO:0003677">
    <property type="term" value="F:DNA binding"/>
    <property type="evidence" value="ECO:0007669"/>
    <property type="project" value="InterPro"/>
</dbReference>
<dbReference type="Proteomes" id="UP000217954">
    <property type="component" value="Chromosome"/>
</dbReference>
<gene>
    <name evidence="4" type="ORF">MSTE_04072</name>
</gene>
<dbReference type="CDD" id="cd06170">
    <property type="entry name" value="LuxR_C_like"/>
    <property type="match status" value="1"/>
</dbReference>
<dbReference type="SUPFAM" id="SSF46894">
    <property type="entry name" value="C-terminal effector domain of the bipartite response regulators"/>
    <property type="match status" value="1"/>
</dbReference>
<dbReference type="KEGG" id="mste:MSTE_04072"/>
<dbReference type="InterPro" id="IPR003593">
    <property type="entry name" value="AAA+_ATPase"/>
</dbReference>
<dbReference type="InterPro" id="IPR011990">
    <property type="entry name" value="TPR-like_helical_dom_sf"/>
</dbReference>
<dbReference type="InterPro" id="IPR016032">
    <property type="entry name" value="Sig_transdc_resp-reg_C-effctor"/>
</dbReference>
<evidence type="ECO:0000313" key="4">
    <source>
        <dbReference type="EMBL" id="BAX99367.1"/>
    </source>
</evidence>
<dbReference type="GO" id="GO:0004016">
    <property type="term" value="F:adenylate cyclase activity"/>
    <property type="evidence" value="ECO:0007669"/>
    <property type="project" value="TreeGrafter"/>
</dbReference>
<keyword evidence="5" id="KW-1185">Reference proteome</keyword>